<reference evidence="2" key="1">
    <citation type="submission" date="2021-01" db="EMBL/GenBank/DDBJ databases">
        <authorList>
            <person name="Kaushik A."/>
        </authorList>
    </citation>
    <scope>NUCLEOTIDE SEQUENCE</scope>
    <source>
        <strain evidence="2">AG1-1C</strain>
    </source>
</reference>
<protein>
    <submittedName>
        <fullName evidence="2">Uncharacterized protein</fullName>
    </submittedName>
</protein>
<evidence type="ECO:0000313" key="2">
    <source>
        <dbReference type="EMBL" id="CAE6466553.1"/>
    </source>
</evidence>
<evidence type="ECO:0000256" key="1">
    <source>
        <dbReference type="SAM" id="MobiDB-lite"/>
    </source>
</evidence>
<dbReference type="EMBL" id="CAJMWS010000857">
    <property type="protein sequence ID" value="CAE6466553.1"/>
    <property type="molecule type" value="Genomic_DNA"/>
</dbReference>
<evidence type="ECO:0000313" key="3">
    <source>
        <dbReference type="Proteomes" id="UP000663846"/>
    </source>
</evidence>
<feature type="compositionally biased region" description="Polar residues" evidence="1">
    <location>
        <begin position="470"/>
        <end position="486"/>
    </location>
</feature>
<dbReference type="Proteomes" id="UP000663846">
    <property type="component" value="Unassembled WGS sequence"/>
</dbReference>
<feature type="region of interest" description="Disordered" evidence="1">
    <location>
        <begin position="455"/>
        <end position="486"/>
    </location>
</feature>
<proteinExistence type="predicted"/>
<accession>A0A8H3BTJ5</accession>
<sequence>MQLIQHTSSDSTTPERAIKESDRIMVPETYFISVQVGLRRLTKSTSVVIAASGFCGASAWYTSAGRVNRDHREPLLQPLVAFLKEQFSEVNVPNKISGGISNELLVDLMKALAVETSYMIWDLEGDAMNKELKSLIKLCLLKPPGKSMLLDGPARRELSMELAVIAALMNDYQRIPDDEIDWLSRGGHDKFGIRPQYIKAQEAYQLRYPYPPNSHQAYSRQWHAVWIAELLTKNPKYLEANSDALLFLGLAGILRSFRMNSSQFNDVVELFIKHLKSNKTNLSNRMSLPFVLISSCDIQSQVAQDILAAFHDQPLITDYKTEQAKIDLLQCLIEHGQWIEFRPVFLIEILKMRETSGNKEFQRKCILALDKYWFVNSAFGFDTYNLPAWRLLIDFDLIRILLSQFLEWLTETEGLGYFFELITEGSGKLVELRFNTISCFAKLARTIAVQNSLEGKTHSGAPKGTDRSDSQGTPKISTRGDVSSISPPSEVLDEIKKLLLFNEELFAILFKDIAYGSSTQVDPTDLGFWRKAILDLPGKLIVKPTLQTQTGTTAQPSPGLRNQAPSNIIAPAPATSSIIPIAPDSRAPIECTPTELRACRGRLWKLCNKNANAGDNKALKETVEKLKEELKKKPQWNRGIGRHQGR</sequence>
<gene>
    <name evidence="2" type="ORF">RDB_LOCUS168231</name>
</gene>
<comment type="caution">
    <text evidence="2">The sequence shown here is derived from an EMBL/GenBank/DDBJ whole genome shotgun (WGS) entry which is preliminary data.</text>
</comment>
<name>A0A8H3BTJ5_9AGAM</name>
<dbReference type="AlphaFoldDB" id="A0A8H3BTJ5"/>
<organism evidence="2 3">
    <name type="scientific">Rhizoctonia solani</name>
    <dbReference type="NCBI Taxonomy" id="456999"/>
    <lineage>
        <taxon>Eukaryota</taxon>
        <taxon>Fungi</taxon>
        <taxon>Dikarya</taxon>
        <taxon>Basidiomycota</taxon>
        <taxon>Agaricomycotina</taxon>
        <taxon>Agaricomycetes</taxon>
        <taxon>Cantharellales</taxon>
        <taxon>Ceratobasidiaceae</taxon>
        <taxon>Rhizoctonia</taxon>
    </lineage>
</organism>